<name>A0A0C2IK81_THEKT</name>
<gene>
    <name evidence="2" type="ORF">RF11_13252</name>
</gene>
<dbReference type="AlphaFoldDB" id="A0A0C2IK81"/>
<reference evidence="2 3" key="1">
    <citation type="journal article" date="2014" name="Genome Biol. Evol.">
        <title>The genome of the myxosporean Thelohanellus kitauei shows adaptations to nutrient acquisition within its fish host.</title>
        <authorList>
            <person name="Yang Y."/>
            <person name="Xiong J."/>
            <person name="Zhou Z."/>
            <person name="Huo F."/>
            <person name="Miao W."/>
            <person name="Ran C."/>
            <person name="Liu Y."/>
            <person name="Zhang J."/>
            <person name="Feng J."/>
            <person name="Wang M."/>
            <person name="Wang M."/>
            <person name="Wang L."/>
            <person name="Yao B."/>
        </authorList>
    </citation>
    <scope>NUCLEOTIDE SEQUENCE [LARGE SCALE GENOMIC DNA]</scope>
    <source>
        <strain evidence="2">Wuqing</strain>
    </source>
</reference>
<keyword evidence="3" id="KW-1185">Reference proteome</keyword>
<evidence type="ECO:0000313" key="2">
    <source>
        <dbReference type="EMBL" id="KII65819.1"/>
    </source>
</evidence>
<protein>
    <submittedName>
        <fullName evidence="2">Uncharacterized protein</fullName>
    </submittedName>
</protein>
<feature type="signal peptide" evidence="1">
    <location>
        <begin position="1"/>
        <end position="17"/>
    </location>
</feature>
<organism evidence="2 3">
    <name type="scientific">Thelohanellus kitauei</name>
    <name type="common">Myxosporean</name>
    <dbReference type="NCBI Taxonomy" id="669202"/>
    <lineage>
        <taxon>Eukaryota</taxon>
        <taxon>Metazoa</taxon>
        <taxon>Cnidaria</taxon>
        <taxon>Myxozoa</taxon>
        <taxon>Myxosporea</taxon>
        <taxon>Bivalvulida</taxon>
        <taxon>Platysporina</taxon>
        <taxon>Myxobolidae</taxon>
        <taxon>Thelohanellus</taxon>
    </lineage>
</organism>
<accession>A0A0C2IK81</accession>
<keyword evidence="1" id="KW-0732">Signal</keyword>
<sequence>MAMKAFVLILQILKLSGYPSEFSGFNACYRVLKRSNPIKTNFFLLKYYNFIDTETCYLVVVSVNMNSLMAKNHRILEHVVWWGTISTSVNFGNPNFIVFELKMSGWLFKCRAYNLENELENPSFIYDDILNMRVITN</sequence>
<dbReference type="Proteomes" id="UP000031668">
    <property type="component" value="Unassembled WGS sequence"/>
</dbReference>
<feature type="chain" id="PRO_5002162545" evidence="1">
    <location>
        <begin position="18"/>
        <end position="137"/>
    </location>
</feature>
<evidence type="ECO:0000256" key="1">
    <source>
        <dbReference type="SAM" id="SignalP"/>
    </source>
</evidence>
<proteinExistence type="predicted"/>
<dbReference type="EMBL" id="JWZT01003713">
    <property type="protein sequence ID" value="KII65819.1"/>
    <property type="molecule type" value="Genomic_DNA"/>
</dbReference>
<comment type="caution">
    <text evidence="2">The sequence shown here is derived from an EMBL/GenBank/DDBJ whole genome shotgun (WGS) entry which is preliminary data.</text>
</comment>
<evidence type="ECO:0000313" key="3">
    <source>
        <dbReference type="Proteomes" id="UP000031668"/>
    </source>
</evidence>